<dbReference type="SMART" id="SM00052">
    <property type="entry name" value="EAL"/>
    <property type="match status" value="1"/>
</dbReference>
<dbReference type="Pfam" id="PF00072">
    <property type="entry name" value="Response_reg"/>
    <property type="match status" value="2"/>
</dbReference>
<dbReference type="SMART" id="SM00091">
    <property type="entry name" value="PAS"/>
    <property type="match status" value="2"/>
</dbReference>
<dbReference type="InterPro" id="IPR001633">
    <property type="entry name" value="EAL_dom"/>
</dbReference>
<dbReference type="CDD" id="cd01949">
    <property type="entry name" value="GGDEF"/>
    <property type="match status" value="1"/>
</dbReference>
<feature type="domain" description="PAS" evidence="7">
    <location>
        <begin position="511"/>
        <end position="557"/>
    </location>
</feature>
<dbReference type="InterPro" id="IPR052155">
    <property type="entry name" value="Biofilm_reg_signaling"/>
</dbReference>
<dbReference type="PANTHER" id="PTHR44757:SF2">
    <property type="entry name" value="BIOFILM ARCHITECTURE MAINTENANCE PROTEIN MBAA"/>
    <property type="match status" value="1"/>
</dbReference>
<dbReference type="InterPro" id="IPR029787">
    <property type="entry name" value="Nucleotide_cyclase"/>
</dbReference>
<dbReference type="InterPro" id="IPR000700">
    <property type="entry name" value="PAS-assoc_C"/>
</dbReference>
<dbReference type="SUPFAM" id="SSF55785">
    <property type="entry name" value="PYP-like sensor domain (PAS domain)"/>
    <property type="match status" value="2"/>
</dbReference>
<keyword evidence="5" id="KW-0597">Phosphoprotein</keyword>
<dbReference type="InterPro" id="IPR000014">
    <property type="entry name" value="PAS"/>
</dbReference>
<dbReference type="GO" id="GO:0071111">
    <property type="term" value="F:cyclic-guanylate-specific phosphodiesterase activity"/>
    <property type="evidence" value="ECO:0007669"/>
    <property type="project" value="UniProtKB-EC"/>
</dbReference>
<evidence type="ECO:0000256" key="4">
    <source>
        <dbReference type="ARBA" id="ARBA00051114"/>
    </source>
</evidence>
<keyword evidence="3" id="KW-0973">c-di-GMP</keyword>
<dbReference type="InterPro" id="IPR001789">
    <property type="entry name" value="Sig_transdc_resp-reg_receiver"/>
</dbReference>
<dbReference type="SUPFAM" id="SSF55781">
    <property type="entry name" value="GAF domain-like"/>
    <property type="match status" value="1"/>
</dbReference>
<dbReference type="Pfam" id="PF00990">
    <property type="entry name" value="GGDEF"/>
    <property type="match status" value="1"/>
</dbReference>
<dbReference type="EC" id="3.1.4.52" evidence="2"/>
<dbReference type="Pfam" id="PF08447">
    <property type="entry name" value="PAS_3"/>
    <property type="match status" value="1"/>
</dbReference>
<comment type="catalytic activity">
    <reaction evidence="4">
        <text>3',3'-c-di-GMP + H2O = 5'-phosphoguanylyl(3'-&gt;5')guanosine + H(+)</text>
        <dbReference type="Rhea" id="RHEA:24902"/>
        <dbReference type="ChEBI" id="CHEBI:15377"/>
        <dbReference type="ChEBI" id="CHEBI:15378"/>
        <dbReference type="ChEBI" id="CHEBI:58754"/>
        <dbReference type="ChEBI" id="CHEBI:58805"/>
        <dbReference type="EC" id="3.1.4.52"/>
    </reaction>
    <physiologicalReaction direction="left-to-right" evidence="4">
        <dbReference type="Rhea" id="RHEA:24903"/>
    </physiologicalReaction>
</comment>
<dbReference type="PROSITE" id="PS50112">
    <property type="entry name" value="PAS"/>
    <property type="match status" value="1"/>
</dbReference>
<dbReference type="RefSeq" id="WP_176977410.1">
    <property type="nucleotide sequence ID" value="NZ_JABZEO010000011.1"/>
</dbReference>
<dbReference type="GO" id="GO:0000160">
    <property type="term" value="P:phosphorelay signal transduction system"/>
    <property type="evidence" value="ECO:0007669"/>
    <property type="project" value="InterPro"/>
</dbReference>
<dbReference type="Pfam" id="PF00563">
    <property type="entry name" value="EAL"/>
    <property type="match status" value="1"/>
</dbReference>
<dbReference type="SMART" id="SM00267">
    <property type="entry name" value="GGDEF"/>
    <property type="match status" value="1"/>
</dbReference>
<dbReference type="AlphaFoldDB" id="A0A850RID5"/>
<dbReference type="FunFam" id="3.20.20.450:FF:000001">
    <property type="entry name" value="Cyclic di-GMP phosphodiesterase yahA"/>
    <property type="match status" value="1"/>
</dbReference>
<dbReference type="Gene3D" id="3.30.450.20">
    <property type="entry name" value="PAS domain"/>
    <property type="match status" value="2"/>
</dbReference>
<feature type="modified residue" description="4-aspartylphosphate" evidence="5">
    <location>
        <position position="54"/>
    </location>
</feature>
<dbReference type="FunFam" id="3.30.70.270:FF:000001">
    <property type="entry name" value="Diguanylate cyclase domain protein"/>
    <property type="match status" value="1"/>
</dbReference>
<dbReference type="InterPro" id="IPR000160">
    <property type="entry name" value="GGDEF_dom"/>
</dbReference>
<evidence type="ECO:0000256" key="5">
    <source>
        <dbReference type="PROSITE-ProRule" id="PRU00169"/>
    </source>
</evidence>
<protein>
    <recommendedName>
        <fullName evidence="2">cyclic-guanylate-specific phosphodiesterase</fullName>
        <ecNumber evidence="2">3.1.4.52</ecNumber>
    </recommendedName>
</protein>
<dbReference type="Proteomes" id="UP000592294">
    <property type="component" value="Unassembled WGS sequence"/>
</dbReference>
<proteinExistence type="predicted"/>
<feature type="domain" description="GGDEF" evidence="10">
    <location>
        <begin position="668"/>
        <end position="802"/>
    </location>
</feature>
<dbReference type="PROSITE" id="PS50887">
    <property type="entry name" value="GGDEF"/>
    <property type="match status" value="1"/>
</dbReference>
<dbReference type="PROSITE" id="PS50883">
    <property type="entry name" value="EAL"/>
    <property type="match status" value="1"/>
</dbReference>
<name>A0A850RID5_9GAMM</name>
<evidence type="ECO:0000259" key="10">
    <source>
        <dbReference type="PROSITE" id="PS50887"/>
    </source>
</evidence>
<evidence type="ECO:0000259" key="8">
    <source>
        <dbReference type="PROSITE" id="PS50113"/>
    </source>
</evidence>
<evidence type="ECO:0000259" key="7">
    <source>
        <dbReference type="PROSITE" id="PS50112"/>
    </source>
</evidence>
<dbReference type="SUPFAM" id="SSF55073">
    <property type="entry name" value="Nucleotide cyclase"/>
    <property type="match status" value="1"/>
</dbReference>
<feature type="domain" description="Response regulatory" evidence="6">
    <location>
        <begin position="2"/>
        <end position="119"/>
    </location>
</feature>
<comment type="cofactor">
    <cofactor evidence="1">
        <name>Mg(2+)</name>
        <dbReference type="ChEBI" id="CHEBI:18420"/>
    </cofactor>
</comment>
<dbReference type="CDD" id="cd00156">
    <property type="entry name" value="REC"/>
    <property type="match status" value="1"/>
</dbReference>
<dbReference type="Gene3D" id="3.30.70.270">
    <property type="match status" value="1"/>
</dbReference>
<dbReference type="InterPro" id="IPR001610">
    <property type="entry name" value="PAC"/>
</dbReference>
<dbReference type="InterPro" id="IPR035919">
    <property type="entry name" value="EAL_sf"/>
</dbReference>
<dbReference type="InterPro" id="IPR035965">
    <property type="entry name" value="PAS-like_dom_sf"/>
</dbReference>
<comment type="caution">
    <text evidence="11">The sequence shown here is derived from an EMBL/GenBank/DDBJ whole genome shotgun (WGS) entry which is preliminary data.</text>
</comment>
<feature type="domain" description="PAC" evidence="8">
    <location>
        <begin position="584"/>
        <end position="636"/>
    </location>
</feature>
<sequence length="1076" mass="120028">MRVLHVEDNPVDVDLTRRRLARQAPDIELDQVGSRSEALERLSALGGYDLALLDLRLPDGSGLDLLAWIRERRLPLAVVVLTGSGDQDAAIAALQAGADDYLTKGEHAFERLPTTLRDAWRRFRLAQTRQARPLRVLYAEHTPADIDLTRRHLARYAPHIRLTVVEDAGQILARLPVDPHTPAAFDLLLLDYRMPGLDALEVVKVLRAERGLDIPIVMVSGQGSEEVAARAMHLGVNDYLSKHPGYLHQLPATLEKAWSLAELGRERANLRAASERLGLALATSPVILYSRRLGPDERPLTWVSENIARLLGYGPMSALQPGWWDSRLHPEDREAALDWLSELDRGGAMVHAYRLIDAQGRVRWIQDEVTLLETDGGATHEATGAWHDITATKAGEQRRETRLAVLDALIDKHSLADILGEIAARLERMEPDMQVRLQIGSDGPCLPAGKTAPERPADWVAPFKDGAGQMLGRLCVHYVEPRAPTPIERELIEECACIAGLAVTRVRADTRLRQAATVFESTREGVIITDLDGCILDVNRAFTEISGYSESEVLGRNPNLLRSDRQDRAFYQAMWQSLKTAGHWQGEIWNRRKSGELYPQILTINTVADSQGRPSHYVGVMTDISQLKQSEARLEHLVHYDPLTNLPNRRLVQSRLEHALDRADRQNGRVAVLFVDLDRFKTVNDSLGHPSGDALLELLARRLSERVREDDTLARLGGDEFLVLLENLQRPEDAAGVAESLLSLLQRPFHLPNGQELFVGASIGISLYPDDGRTVTDLIQHADVAMYQAKEEGRNTYRFYTPTLTQTARERLGLEARLHRALAGEEFVLHYQAQVDMRDGRLIGCEALVRWHSATEGLVAPDRFIPLAEETGLIVPLGEWVLRQACTDCQSWRTNGLADLTIAVNLSGRQLRSPDLVERVTRVLRETGLPAERLKLELTESMIMDQREQALERLHGLKALGVRLSIDDFGTGYSSLAYLKRLPIDELKIDRDFVRDIPDDSSDMEIAATIIAMARNLRLNVIAEGVETPEQCDFLIRQGCTAGQGYLFGRPLPTEAFAQTIGTPWTPERGAPATDP</sequence>
<dbReference type="InterPro" id="IPR013767">
    <property type="entry name" value="PAS_fold"/>
</dbReference>
<dbReference type="NCBIfam" id="TIGR00254">
    <property type="entry name" value="GGDEF"/>
    <property type="match status" value="1"/>
</dbReference>
<dbReference type="PROSITE" id="PS50110">
    <property type="entry name" value="RESPONSE_REGULATORY"/>
    <property type="match status" value="2"/>
</dbReference>
<dbReference type="SMART" id="SM00086">
    <property type="entry name" value="PAC"/>
    <property type="match status" value="2"/>
</dbReference>
<dbReference type="InterPro" id="IPR011006">
    <property type="entry name" value="CheY-like_superfamily"/>
</dbReference>
<evidence type="ECO:0000313" key="11">
    <source>
        <dbReference type="EMBL" id="NVZ10680.1"/>
    </source>
</evidence>
<keyword evidence="12" id="KW-1185">Reference proteome</keyword>
<dbReference type="Gene3D" id="3.20.20.450">
    <property type="entry name" value="EAL domain"/>
    <property type="match status" value="1"/>
</dbReference>
<dbReference type="SMART" id="SM00448">
    <property type="entry name" value="REC"/>
    <property type="match status" value="2"/>
</dbReference>
<gene>
    <name evidence="11" type="ORF">HW932_15560</name>
</gene>
<feature type="domain" description="Response regulatory" evidence="6">
    <location>
        <begin position="135"/>
        <end position="257"/>
    </location>
</feature>
<dbReference type="GO" id="GO:0071732">
    <property type="term" value="P:cellular response to nitric oxide"/>
    <property type="evidence" value="ECO:0007669"/>
    <property type="project" value="UniProtKB-ARBA"/>
</dbReference>
<dbReference type="NCBIfam" id="TIGR00229">
    <property type="entry name" value="sensory_box"/>
    <property type="match status" value="2"/>
</dbReference>
<feature type="domain" description="EAL" evidence="9">
    <location>
        <begin position="811"/>
        <end position="1065"/>
    </location>
</feature>
<dbReference type="PANTHER" id="PTHR44757">
    <property type="entry name" value="DIGUANYLATE CYCLASE DGCP"/>
    <property type="match status" value="1"/>
</dbReference>
<feature type="modified residue" description="4-aspartylphosphate" evidence="5">
    <location>
        <position position="191"/>
    </location>
</feature>
<evidence type="ECO:0000256" key="3">
    <source>
        <dbReference type="ARBA" id="ARBA00022636"/>
    </source>
</evidence>
<dbReference type="EMBL" id="JABZEO010000011">
    <property type="protein sequence ID" value="NVZ10680.1"/>
    <property type="molecule type" value="Genomic_DNA"/>
</dbReference>
<dbReference type="CDD" id="cd00130">
    <property type="entry name" value="PAS"/>
    <property type="match status" value="2"/>
</dbReference>
<dbReference type="PROSITE" id="PS50113">
    <property type="entry name" value="PAC"/>
    <property type="match status" value="2"/>
</dbReference>
<evidence type="ECO:0000259" key="6">
    <source>
        <dbReference type="PROSITE" id="PS50110"/>
    </source>
</evidence>
<feature type="domain" description="PAC" evidence="8">
    <location>
        <begin position="349"/>
        <end position="401"/>
    </location>
</feature>
<dbReference type="SUPFAM" id="SSF52172">
    <property type="entry name" value="CheY-like"/>
    <property type="match status" value="2"/>
</dbReference>
<dbReference type="InterPro" id="IPR013655">
    <property type="entry name" value="PAS_fold_3"/>
</dbReference>
<reference evidence="11 12" key="1">
    <citation type="submission" date="2020-06" db="EMBL/GenBank/DDBJ databases">
        <title>Whole-genome sequence of Allochromatium humboldtianum DSM 21881, type strain.</title>
        <authorList>
            <person name="Kyndt J.A."/>
            <person name="Meyer T.E."/>
        </authorList>
    </citation>
    <scope>NUCLEOTIDE SEQUENCE [LARGE SCALE GENOMIC DNA]</scope>
    <source>
        <strain evidence="11 12">DSM 21881</strain>
    </source>
</reference>
<dbReference type="Pfam" id="PF00989">
    <property type="entry name" value="PAS"/>
    <property type="match status" value="1"/>
</dbReference>
<evidence type="ECO:0000313" key="12">
    <source>
        <dbReference type="Proteomes" id="UP000592294"/>
    </source>
</evidence>
<dbReference type="Gene3D" id="3.40.50.2300">
    <property type="match status" value="2"/>
</dbReference>
<evidence type="ECO:0000256" key="2">
    <source>
        <dbReference type="ARBA" id="ARBA00012282"/>
    </source>
</evidence>
<accession>A0A850RID5</accession>
<dbReference type="CDD" id="cd01948">
    <property type="entry name" value="EAL"/>
    <property type="match status" value="1"/>
</dbReference>
<dbReference type="InterPro" id="IPR043128">
    <property type="entry name" value="Rev_trsase/Diguanyl_cyclase"/>
</dbReference>
<dbReference type="SUPFAM" id="SSF141868">
    <property type="entry name" value="EAL domain-like"/>
    <property type="match status" value="1"/>
</dbReference>
<evidence type="ECO:0000256" key="1">
    <source>
        <dbReference type="ARBA" id="ARBA00001946"/>
    </source>
</evidence>
<dbReference type="Gene3D" id="3.30.450.40">
    <property type="match status" value="1"/>
</dbReference>
<dbReference type="GO" id="GO:0006355">
    <property type="term" value="P:regulation of DNA-templated transcription"/>
    <property type="evidence" value="ECO:0007669"/>
    <property type="project" value="InterPro"/>
</dbReference>
<dbReference type="InterPro" id="IPR029016">
    <property type="entry name" value="GAF-like_dom_sf"/>
</dbReference>
<evidence type="ECO:0000259" key="9">
    <source>
        <dbReference type="PROSITE" id="PS50883"/>
    </source>
</evidence>
<organism evidence="11 12">
    <name type="scientific">Allochromatium humboldtianum</name>
    <dbReference type="NCBI Taxonomy" id="504901"/>
    <lineage>
        <taxon>Bacteria</taxon>
        <taxon>Pseudomonadati</taxon>
        <taxon>Pseudomonadota</taxon>
        <taxon>Gammaproteobacteria</taxon>
        <taxon>Chromatiales</taxon>
        <taxon>Chromatiaceae</taxon>
        <taxon>Allochromatium</taxon>
    </lineage>
</organism>